<dbReference type="AlphaFoldDB" id="A0A834L5T7"/>
<dbReference type="OrthoDB" id="10487052at2759"/>
<accession>A0A834L5T7</accession>
<keyword evidence="2" id="KW-1185">Reference proteome</keyword>
<evidence type="ECO:0000313" key="2">
    <source>
        <dbReference type="Proteomes" id="UP000626092"/>
    </source>
</evidence>
<evidence type="ECO:0000313" key="1">
    <source>
        <dbReference type="EMBL" id="KAF7119696.1"/>
    </source>
</evidence>
<proteinExistence type="predicted"/>
<name>A0A834L5T7_RHOSS</name>
<dbReference type="Proteomes" id="UP000626092">
    <property type="component" value="Unassembled WGS sequence"/>
</dbReference>
<organism evidence="1 2">
    <name type="scientific">Rhododendron simsii</name>
    <name type="common">Sims's rhododendron</name>
    <dbReference type="NCBI Taxonomy" id="118357"/>
    <lineage>
        <taxon>Eukaryota</taxon>
        <taxon>Viridiplantae</taxon>
        <taxon>Streptophyta</taxon>
        <taxon>Embryophyta</taxon>
        <taxon>Tracheophyta</taxon>
        <taxon>Spermatophyta</taxon>
        <taxon>Magnoliopsida</taxon>
        <taxon>eudicotyledons</taxon>
        <taxon>Gunneridae</taxon>
        <taxon>Pentapetalae</taxon>
        <taxon>asterids</taxon>
        <taxon>Ericales</taxon>
        <taxon>Ericaceae</taxon>
        <taxon>Ericoideae</taxon>
        <taxon>Rhodoreae</taxon>
        <taxon>Rhododendron</taxon>
    </lineage>
</organism>
<reference evidence="1" key="1">
    <citation type="submission" date="2019-11" db="EMBL/GenBank/DDBJ databases">
        <authorList>
            <person name="Liu Y."/>
            <person name="Hou J."/>
            <person name="Li T.-Q."/>
            <person name="Guan C.-H."/>
            <person name="Wu X."/>
            <person name="Wu H.-Z."/>
            <person name="Ling F."/>
            <person name="Zhang R."/>
            <person name="Shi X.-G."/>
            <person name="Ren J.-P."/>
            <person name="Chen E.-F."/>
            <person name="Sun J.-M."/>
        </authorList>
    </citation>
    <scope>NUCLEOTIDE SEQUENCE</scope>
    <source>
        <strain evidence="1">Adult_tree_wgs_1</strain>
        <tissue evidence="1">Leaves</tissue>
    </source>
</reference>
<dbReference type="Gene3D" id="3.30.200.110">
    <property type="entry name" value="Inositol-pentakisphosphate 2-kinase, N-lobe"/>
    <property type="match status" value="1"/>
</dbReference>
<protein>
    <submittedName>
        <fullName evidence="1">Uncharacterized protein</fullName>
    </submittedName>
</protein>
<sequence length="232" mass="25551">MEVVLERKDADDWIYRGEWAANLVLDYSGSSPTFATTAMGCLFEAFAKEAKGANDLRPTSLCIVAHISLLEEPITNGRLDVCGGLAKRRKSTNLVVSGPRNLFQDLDLIPEPSSEAGSNFQLIPHVVLPFWGIISCGFNSFRKENRVQMQGDHLLKLGRDDCDSTKSFSPGKPKPDRCNLTYMEGRKAWKPSNNFVSMQCGVSMASTTLLAEKAQLAQENSVFAQENHFGAS</sequence>
<comment type="caution">
    <text evidence="1">The sequence shown here is derived from an EMBL/GenBank/DDBJ whole genome shotgun (WGS) entry which is preliminary data.</text>
</comment>
<dbReference type="EMBL" id="WJXA01000013">
    <property type="protein sequence ID" value="KAF7119696.1"/>
    <property type="molecule type" value="Genomic_DNA"/>
</dbReference>
<dbReference type="InterPro" id="IPR043001">
    <property type="entry name" value="IP5_2-K_N_lobe"/>
</dbReference>
<gene>
    <name evidence="1" type="ORF">RHSIM_Rhsim13G0057300</name>
</gene>